<dbReference type="PANTHER" id="PTHR10283">
    <property type="entry name" value="SOLUTE CARRIER FAMILY 13 MEMBER"/>
    <property type="match status" value="1"/>
</dbReference>
<dbReference type="Pfam" id="PF00939">
    <property type="entry name" value="Na_sulph_symp"/>
    <property type="match status" value="1"/>
</dbReference>
<feature type="transmembrane region" description="Helical" evidence="6">
    <location>
        <begin position="32"/>
        <end position="49"/>
    </location>
</feature>
<feature type="transmembrane region" description="Helical" evidence="6">
    <location>
        <begin position="396"/>
        <end position="419"/>
    </location>
</feature>
<comment type="caution">
    <text evidence="7">The sequence shown here is derived from an EMBL/GenBank/DDBJ whole genome shotgun (WGS) entry which is preliminary data.</text>
</comment>
<keyword evidence="3 6" id="KW-0812">Transmembrane</keyword>
<evidence type="ECO:0000256" key="3">
    <source>
        <dbReference type="ARBA" id="ARBA00022692"/>
    </source>
</evidence>
<proteinExistence type="predicted"/>
<keyword evidence="2" id="KW-0813">Transport</keyword>
<feature type="transmembrane region" description="Helical" evidence="6">
    <location>
        <begin position="296"/>
        <end position="317"/>
    </location>
</feature>
<gene>
    <name evidence="7" type="ORF">MNODULE_11810</name>
</gene>
<keyword evidence="8" id="KW-1185">Reference proteome</keyword>
<feature type="transmembrane region" description="Helical" evidence="6">
    <location>
        <begin position="329"/>
        <end position="347"/>
    </location>
</feature>
<dbReference type="Proteomes" id="UP000534783">
    <property type="component" value="Unassembled WGS sequence"/>
</dbReference>
<dbReference type="InterPro" id="IPR001898">
    <property type="entry name" value="SLC13A/DASS"/>
</dbReference>
<feature type="transmembrane region" description="Helical" evidence="6">
    <location>
        <begin position="237"/>
        <end position="262"/>
    </location>
</feature>
<comment type="subcellular location">
    <subcellularLocation>
        <location evidence="1">Membrane</location>
        <topology evidence="1">Multi-pass membrane protein</topology>
    </subcellularLocation>
</comment>
<dbReference type="GO" id="GO:0015141">
    <property type="term" value="F:succinate transmembrane transporter activity"/>
    <property type="evidence" value="ECO:0007669"/>
    <property type="project" value="UniProtKB-ARBA"/>
</dbReference>
<feature type="transmembrane region" description="Helical" evidence="6">
    <location>
        <begin position="78"/>
        <end position="95"/>
    </location>
</feature>
<protein>
    <submittedName>
        <fullName evidence="7">DASS family sodium-coupled anion symporter</fullName>
    </submittedName>
</protein>
<evidence type="ECO:0000256" key="2">
    <source>
        <dbReference type="ARBA" id="ARBA00022448"/>
    </source>
</evidence>
<dbReference type="PANTHER" id="PTHR10283:SF82">
    <property type="entry name" value="SOLUTE CARRIER FAMILY 13 MEMBER 2"/>
    <property type="match status" value="1"/>
</dbReference>
<reference evidence="7 8" key="1">
    <citation type="journal article" date="2020" name="Nature">
        <title>Bacterial chemolithoautotrophy via manganese oxidation.</title>
        <authorList>
            <person name="Yu H."/>
            <person name="Leadbetter J.R."/>
        </authorList>
    </citation>
    <scope>NUCLEOTIDE SEQUENCE [LARGE SCALE GENOMIC DNA]</scope>
    <source>
        <strain evidence="7 8">Mn-1</strain>
    </source>
</reference>
<feature type="transmembrane region" description="Helical" evidence="6">
    <location>
        <begin position="367"/>
        <end position="384"/>
    </location>
</feature>
<evidence type="ECO:0000256" key="1">
    <source>
        <dbReference type="ARBA" id="ARBA00004141"/>
    </source>
</evidence>
<dbReference type="GO" id="GO:0005886">
    <property type="term" value="C:plasma membrane"/>
    <property type="evidence" value="ECO:0007669"/>
    <property type="project" value="TreeGrafter"/>
</dbReference>
<feature type="transmembrane region" description="Helical" evidence="6">
    <location>
        <begin position="431"/>
        <end position="464"/>
    </location>
</feature>
<sequence>MQEKVEAAPSNPEPKEILSEAEVRFERWRKRVGLIAGPLAALIIFLLPSSLSPEAHRLAALLAGVVIFWVTEPIPIPITALLGPVLAIVLGIGKADAVLSSFGNPILFLFIGSFLIARAMEGHRLDRRFSLWLLSFRWVGDRPTRILWTLGAITAFLSMWISNTASTAMMFPIALGILSSLKEFSDEKGALQPYAVGVMLMIAYAASIGGVGTPIGTPPNLIGIGMIAKQTGREISFFHWMLLALPLLLVMYIVLYFLLLFLHPAGPSMRAGRVSEFIRAQREAIGPWTRGQKNTLFAFLLAVLLWTFPGFLALIFGPEGAPVKLFNSRLPEGAAAIVAASFLFLLPTNWGRQEYTLSWREAAGIDWGTILLFGGGLALGDLMFKTGLSQAVGEGLLASLEIDSLWGITAFAIGLGIVVSELTSNTASANMIIPVIIALALASGVSPIPPALGATLGASYGFMLPISTPPNAIVYGSGLIPIGRMVRAGVFFDLLGFLIIWGTLRLLCPLLGLM</sequence>
<dbReference type="NCBIfam" id="TIGR00785">
    <property type="entry name" value="dass"/>
    <property type="match status" value="1"/>
</dbReference>
<evidence type="ECO:0000256" key="5">
    <source>
        <dbReference type="ARBA" id="ARBA00023136"/>
    </source>
</evidence>
<keyword evidence="5 6" id="KW-0472">Membrane</keyword>
<feature type="transmembrane region" description="Helical" evidence="6">
    <location>
        <begin position="101"/>
        <end position="120"/>
    </location>
</feature>
<dbReference type="EMBL" id="VTOW01000002">
    <property type="protein sequence ID" value="NKE71426.1"/>
    <property type="molecule type" value="Genomic_DNA"/>
</dbReference>
<name>A0A7X6IB55_9BACT</name>
<feature type="transmembrane region" description="Helical" evidence="6">
    <location>
        <begin position="485"/>
        <end position="504"/>
    </location>
</feature>
<feature type="transmembrane region" description="Helical" evidence="6">
    <location>
        <begin position="194"/>
        <end position="216"/>
    </location>
</feature>
<dbReference type="InterPro" id="IPR031312">
    <property type="entry name" value="Na/sul_symport_CS"/>
</dbReference>
<evidence type="ECO:0000313" key="7">
    <source>
        <dbReference type="EMBL" id="NKE71426.1"/>
    </source>
</evidence>
<evidence type="ECO:0000313" key="8">
    <source>
        <dbReference type="Proteomes" id="UP000534783"/>
    </source>
</evidence>
<organism evidence="7 8">
    <name type="scientific">Candidatus Manganitrophus noduliformans</name>
    <dbReference type="NCBI Taxonomy" id="2606439"/>
    <lineage>
        <taxon>Bacteria</taxon>
        <taxon>Pseudomonadati</taxon>
        <taxon>Nitrospirota</taxon>
        <taxon>Nitrospiria</taxon>
        <taxon>Candidatus Troglogloeales</taxon>
        <taxon>Candidatus Manganitrophaceae</taxon>
        <taxon>Candidatus Manganitrophus</taxon>
    </lineage>
</organism>
<keyword evidence="4 6" id="KW-1133">Transmembrane helix</keyword>
<feature type="transmembrane region" description="Helical" evidence="6">
    <location>
        <begin position="146"/>
        <end position="174"/>
    </location>
</feature>
<accession>A0A7X6IB55</accession>
<dbReference type="AlphaFoldDB" id="A0A7X6IB55"/>
<evidence type="ECO:0000256" key="6">
    <source>
        <dbReference type="SAM" id="Phobius"/>
    </source>
</evidence>
<evidence type="ECO:0000256" key="4">
    <source>
        <dbReference type="ARBA" id="ARBA00022989"/>
    </source>
</evidence>
<dbReference type="PROSITE" id="PS01271">
    <property type="entry name" value="NA_SULFATE"/>
    <property type="match status" value="1"/>
</dbReference>